<evidence type="ECO:0000313" key="8">
    <source>
        <dbReference type="Proteomes" id="UP000199513"/>
    </source>
</evidence>
<protein>
    <recommendedName>
        <fullName evidence="4">Phosphate-binding protein</fullName>
    </recommendedName>
</protein>
<keyword evidence="5" id="KW-0812">Transmembrane</keyword>
<gene>
    <name evidence="7" type="ORF">SAMN04488541_103312</name>
</gene>
<dbReference type="GO" id="GO:0042301">
    <property type="term" value="F:phosphate ion binding"/>
    <property type="evidence" value="ECO:0007669"/>
    <property type="project" value="UniProtKB-UniRule"/>
</dbReference>
<dbReference type="CDD" id="cd13653">
    <property type="entry name" value="PBP2_phosphate_like_1"/>
    <property type="match status" value="1"/>
</dbReference>
<comment type="function">
    <text evidence="4">Involved in the system for phosphate transport across the cytoplasmic membrane.</text>
</comment>
<accession>A0A1I2ILA7</accession>
<proteinExistence type="inferred from homology"/>
<feature type="domain" description="PBP" evidence="6">
    <location>
        <begin position="38"/>
        <end position="274"/>
    </location>
</feature>
<keyword evidence="5" id="KW-0472">Membrane</keyword>
<keyword evidence="4" id="KW-0592">Phosphate transport</keyword>
<dbReference type="InterPro" id="IPR050811">
    <property type="entry name" value="Phosphate_ABC_transporter"/>
</dbReference>
<evidence type="ECO:0000256" key="4">
    <source>
        <dbReference type="RuleBase" id="RU367119"/>
    </source>
</evidence>
<keyword evidence="2 4" id="KW-0813">Transport</keyword>
<keyword evidence="5" id="KW-1133">Transmembrane helix</keyword>
<reference evidence="7 8" key="1">
    <citation type="submission" date="2016-10" db="EMBL/GenBank/DDBJ databases">
        <authorList>
            <person name="de Groot N.N."/>
        </authorList>
    </citation>
    <scope>NUCLEOTIDE SEQUENCE [LARGE SCALE GENOMIC DNA]</scope>
    <source>
        <strain>GEY</strain>
        <strain evidence="8">DSM 9560</strain>
    </source>
</reference>
<keyword evidence="8" id="KW-1185">Reference proteome</keyword>
<dbReference type="Proteomes" id="UP000199513">
    <property type="component" value="Unassembled WGS sequence"/>
</dbReference>
<dbReference type="InterPro" id="IPR024370">
    <property type="entry name" value="PBP_domain"/>
</dbReference>
<dbReference type="EMBL" id="FONY01000033">
    <property type="protein sequence ID" value="SFF42408.1"/>
    <property type="molecule type" value="Genomic_DNA"/>
</dbReference>
<dbReference type="GO" id="GO:0006817">
    <property type="term" value="P:phosphate ion transport"/>
    <property type="evidence" value="ECO:0007669"/>
    <property type="project" value="UniProtKB-UniRule"/>
</dbReference>
<dbReference type="AlphaFoldDB" id="A0A1I2ILA7"/>
<evidence type="ECO:0000256" key="5">
    <source>
        <dbReference type="SAM" id="Phobius"/>
    </source>
</evidence>
<evidence type="ECO:0000259" key="6">
    <source>
        <dbReference type="Pfam" id="PF12849"/>
    </source>
</evidence>
<dbReference type="STRING" id="1003.SAMN04488541_103312"/>
<evidence type="ECO:0000256" key="2">
    <source>
        <dbReference type="ARBA" id="ARBA00022448"/>
    </source>
</evidence>
<keyword evidence="3" id="KW-0732">Signal</keyword>
<comment type="similarity">
    <text evidence="1 4">Belongs to the PstS family.</text>
</comment>
<dbReference type="Pfam" id="PF12849">
    <property type="entry name" value="PBP_like_2"/>
    <property type="match status" value="1"/>
</dbReference>
<evidence type="ECO:0000313" key="7">
    <source>
        <dbReference type="EMBL" id="SFF42408.1"/>
    </source>
</evidence>
<name>A0A1I2ILA7_9BACT</name>
<dbReference type="Gene3D" id="3.40.190.10">
    <property type="entry name" value="Periplasmic binding protein-like II"/>
    <property type="match status" value="2"/>
</dbReference>
<feature type="transmembrane region" description="Helical" evidence="5">
    <location>
        <begin position="20"/>
        <end position="38"/>
    </location>
</feature>
<evidence type="ECO:0000256" key="1">
    <source>
        <dbReference type="ARBA" id="ARBA00008725"/>
    </source>
</evidence>
<dbReference type="SUPFAM" id="SSF53850">
    <property type="entry name" value="Periplasmic binding protein-like II"/>
    <property type="match status" value="1"/>
</dbReference>
<organism evidence="7 8">
    <name type="scientific">Thermoflexibacter ruber</name>
    <dbReference type="NCBI Taxonomy" id="1003"/>
    <lineage>
        <taxon>Bacteria</taxon>
        <taxon>Pseudomonadati</taxon>
        <taxon>Bacteroidota</taxon>
        <taxon>Cytophagia</taxon>
        <taxon>Cytophagales</taxon>
        <taxon>Thermoflexibacteraceae</taxon>
        <taxon>Thermoflexibacter</taxon>
    </lineage>
</organism>
<dbReference type="PANTHER" id="PTHR30570:SF1">
    <property type="entry name" value="PHOSPHATE-BINDING PROTEIN PSTS"/>
    <property type="match status" value="1"/>
</dbReference>
<dbReference type="NCBIfam" id="TIGR02136">
    <property type="entry name" value="ptsS_2"/>
    <property type="match status" value="1"/>
</dbReference>
<sequence length="293" mass="32225">MSQKFSFLFYQILVYQMKQFFQFVAILYFLYTANLSFAQIKVKGSDTMLPLVQELAEIFTTKQGGVPVAVTGGGSGTGINALKSGSTDIAMSSRAMKMGEKISFEEAKKGIKEIVIGFDALSIIVHPSNKVSNLTRQQLEGIFTGKITNWKEVGGEDLKIVPYTRESSSGTYEFMKEYVLDGKEFTNTAISSPATAGIVQSVSQTKGAIGYIGLAYLEDIVKPIAVSFDGTNFITPSFKNAVDKKYPIIRELYFFHTKNDENKVKAFTTFVLSDIGQKALAHKGYIPAVIKAK</sequence>
<evidence type="ECO:0000256" key="3">
    <source>
        <dbReference type="ARBA" id="ARBA00022729"/>
    </source>
</evidence>
<dbReference type="PANTHER" id="PTHR30570">
    <property type="entry name" value="PERIPLASMIC PHOSPHATE BINDING COMPONENT OF PHOSPHATE ABC TRANSPORTER"/>
    <property type="match status" value="1"/>
</dbReference>
<dbReference type="InterPro" id="IPR011862">
    <property type="entry name" value="Phos-bd"/>
</dbReference>